<organism evidence="2 3">
    <name type="scientific">Castilleja foliolosa</name>
    <dbReference type="NCBI Taxonomy" id="1961234"/>
    <lineage>
        <taxon>Eukaryota</taxon>
        <taxon>Viridiplantae</taxon>
        <taxon>Streptophyta</taxon>
        <taxon>Embryophyta</taxon>
        <taxon>Tracheophyta</taxon>
        <taxon>Spermatophyta</taxon>
        <taxon>Magnoliopsida</taxon>
        <taxon>eudicotyledons</taxon>
        <taxon>Gunneridae</taxon>
        <taxon>Pentapetalae</taxon>
        <taxon>asterids</taxon>
        <taxon>lamiids</taxon>
        <taxon>Lamiales</taxon>
        <taxon>Orobanchaceae</taxon>
        <taxon>Pedicularideae</taxon>
        <taxon>Castillejinae</taxon>
        <taxon>Castilleja</taxon>
    </lineage>
</organism>
<dbReference type="AlphaFoldDB" id="A0ABD3BU49"/>
<dbReference type="Gene3D" id="1.20.1280.50">
    <property type="match status" value="1"/>
</dbReference>
<name>A0ABD3BU49_9LAMI</name>
<dbReference type="InterPro" id="IPR001810">
    <property type="entry name" value="F-box_dom"/>
</dbReference>
<dbReference type="PANTHER" id="PTHR35546:SF130">
    <property type="entry name" value="EXPRESSED PROTEIN"/>
    <property type="match status" value="1"/>
</dbReference>
<keyword evidence="3" id="KW-1185">Reference proteome</keyword>
<sequence>MKNPNPNISMNISSAYIVASIDDILIQILLHLPLKPIHRLKSVSKHWKSLISSPEFRLIRTLAPVSFSGLIFQMFDHAYVVDFTIPRFSSFRELTFSSDTDWEMKILNSCGGLFLCVDTLQDYYICNPTTEKHSKIPSPVFRSCSINGMCLAFDPSKSPHYRVVCVMGCRDVFKLFMVYSSETGSWGKYSNHRAVIDIDDFNGGVYWNGSIHWISNHKCGESIYFNTIDYDARCKVMPTPPIIGENGRYFGESCDHLHYINPQKIGFGYDMLDVYEMRRDYSEWFVTYKVDIRNALRRCWFDGVSVYALVRGKDDGVDEGSFLVLKIGKRIVRYEIVSRSFETIYDYGVENGGVYPDLFKAPPFQYIESLSSV</sequence>
<evidence type="ECO:0000313" key="3">
    <source>
        <dbReference type="Proteomes" id="UP001632038"/>
    </source>
</evidence>
<dbReference type="InterPro" id="IPR017451">
    <property type="entry name" value="F-box-assoc_interact_dom"/>
</dbReference>
<protein>
    <recommendedName>
        <fullName evidence="1">F-box domain-containing protein</fullName>
    </recommendedName>
</protein>
<dbReference type="Proteomes" id="UP001632038">
    <property type="component" value="Unassembled WGS sequence"/>
</dbReference>
<dbReference type="InterPro" id="IPR055290">
    <property type="entry name" value="At3g26010-like"/>
</dbReference>
<reference evidence="3" key="1">
    <citation type="journal article" date="2024" name="IScience">
        <title>Strigolactones Initiate the Formation of Haustorium-like Structures in Castilleja.</title>
        <authorList>
            <person name="Buerger M."/>
            <person name="Peterson D."/>
            <person name="Chory J."/>
        </authorList>
    </citation>
    <scope>NUCLEOTIDE SEQUENCE [LARGE SCALE GENOMIC DNA]</scope>
</reference>
<dbReference type="Pfam" id="PF03478">
    <property type="entry name" value="Beta-prop_KIB1-4"/>
    <property type="match status" value="1"/>
</dbReference>
<dbReference type="InterPro" id="IPR036047">
    <property type="entry name" value="F-box-like_dom_sf"/>
</dbReference>
<accession>A0ABD3BU49</accession>
<dbReference type="PANTHER" id="PTHR35546">
    <property type="entry name" value="F-BOX PROTEIN INTERACTION DOMAIN PROTEIN-RELATED"/>
    <property type="match status" value="1"/>
</dbReference>
<evidence type="ECO:0000259" key="1">
    <source>
        <dbReference type="SMART" id="SM00256"/>
    </source>
</evidence>
<comment type="caution">
    <text evidence="2">The sequence shown here is derived from an EMBL/GenBank/DDBJ whole genome shotgun (WGS) entry which is preliminary data.</text>
</comment>
<dbReference type="InterPro" id="IPR005174">
    <property type="entry name" value="KIB1-4_b-propeller"/>
</dbReference>
<dbReference type="Pfam" id="PF00646">
    <property type="entry name" value="F-box"/>
    <property type="match status" value="1"/>
</dbReference>
<evidence type="ECO:0000313" key="2">
    <source>
        <dbReference type="EMBL" id="KAL3620819.1"/>
    </source>
</evidence>
<dbReference type="SUPFAM" id="SSF81383">
    <property type="entry name" value="F-box domain"/>
    <property type="match status" value="1"/>
</dbReference>
<proteinExistence type="predicted"/>
<dbReference type="EMBL" id="JAVIJP010000066">
    <property type="protein sequence ID" value="KAL3620819.1"/>
    <property type="molecule type" value="Genomic_DNA"/>
</dbReference>
<dbReference type="SMART" id="SM00256">
    <property type="entry name" value="FBOX"/>
    <property type="match status" value="1"/>
</dbReference>
<gene>
    <name evidence="2" type="ORF">CASFOL_035731</name>
</gene>
<dbReference type="NCBIfam" id="TIGR01640">
    <property type="entry name" value="F_box_assoc_1"/>
    <property type="match status" value="1"/>
</dbReference>
<feature type="domain" description="F-box" evidence="1">
    <location>
        <begin position="21"/>
        <end position="60"/>
    </location>
</feature>